<proteinExistence type="predicted"/>
<evidence type="ECO:0000313" key="2">
    <source>
        <dbReference type="EMBL" id="KKM02567.1"/>
    </source>
</evidence>
<comment type="caution">
    <text evidence="2">The sequence shown here is derived from an EMBL/GenBank/DDBJ whole genome shotgun (WGS) entry which is preliminary data.</text>
</comment>
<evidence type="ECO:0008006" key="3">
    <source>
        <dbReference type="Google" id="ProtNLM"/>
    </source>
</evidence>
<dbReference type="EMBL" id="LAZR01016897">
    <property type="protein sequence ID" value="KKM02567.1"/>
    <property type="molecule type" value="Genomic_DNA"/>
</dbReference>
<evidence type="ECO:0000256" key="1">
    <source>
        <dbReference type="SAM" id="Phobius"/>
    </source>
</evidence>
<protein>
    <recommendedName>
        <fullName evidence="3">Transmembrane protein</fullName>
    </recommendedName>
</protein>
<keyword evidence="1" id="KW-1133">Transmembrane helix</keyword>
<gene>
    <name evidence="2" type="ORF">LCGC14_1783240</name>
</gene>
<organism evidence="2">
    <name type="scientific">marine sediment metagenome</name>
    <dbReference type="NCBI Taxonomy" id="412755"/>
    <lineage>
        <taxon>unclassified sequences</taxon>
        <taxon>metagenomes</taxon>
        <taxon>ecological metagenomes</taxon>
    </lineage>
</organism>
<name>A0A0F9HHC2_9ZZZZ</name>
<sequence>MVNTKKQSYMEVLKMKLELKMDNKTFWFCIAIIFLIGLLALGWNDTPIIVERYNCSCPKEESSFFKDGGWEVITNDDIVDNIVIPDFEDCEEVTCDCYEEFGCMAKCYRCPEST</sequence>
<feature type="transmembrane region" description="Helical" evidence="1">
    <location>
        <begin position="25"/>
        <end position="43"/>
    </location>
</feature>
<reference evidence="2" key="1">
    <citation type="journal article" date="2015" name="Nature">
        <title>Complex archaea that bridge the gap between prokaryotes and eukaryotes.</title>
        <authorList>
            <person name="Spang A."/>
            <person name="Saw J.H."/>
            <person name="Jorgensen S.L."/>
            <person name="Zaremba-Niedzwiedzka K."/>
            <person name="Martijn J."/>
            <person name="Lind A.E."/>
            <person name="van Eijk R."/>
            <person name="Schleper C."/>
            <person name="Guy L."/>
            <person name="Ettema T.J."/>
        </authorList>
    </citation>
    <scope>NUCLEOTIDE SEQUENCE</scope>
</reference>
<keyword evidence="1" id="KW-0812">Transmembrane</keyword>
<dbReference type="AlphaFoldDB" id="A0A0F9HHC2"/>
<keyword evidence="1" id="KW-0472">Membrane</keyword>
<accession>A0A0F9HHC2</accession>